<dbReference type="GO" id="GO:0009401">
    <property type="term" value="P:phosphoenolpyruvate-dependent sugar phosphotransferase system"/>
    <property type="evidence" value="ECO:0007669"/>
    <property type="project" value="UniProtKB-KW"/>
</dbReference>
<dbReference type="InterPro" id="IPR051819">
    <property type="entry name" value="PTS_sugar-specific_EIIB"/>
</dbReference>
<protein>
    <submittedName>
        <fullName evidence="9">Lichenan-specific phosphotransferase enzyme IIB component</fullName>
        <ecNumber evidence="9">2.7.1.191</ecNumber>
    </submittedName>
</protein>
<name>A0A1S8NBC3_CLOSA</name>
<dbReference type="RefSeq" id="WP_077865160.1">
    <property type="nucleotide sequence ID" value="NZ_LZYZ01000003.1"/>
</dbReference>
<evidence type="ECO:0000256" key="4">
    <source>
        <dbReference type="ARBA" id="ARBA00022679"/>
    </source>
</evidence>
<accession>A0A1S8NBC3</accession>
<organism evidence="9 10">
    <name type="scientific">Clostridium saccharobutylicum</name>
    <dbReference type="NCBI Taxonomy" id="169679"/>
    <lineage>
        <taxon>Bacteria</taxon>
        <taxon>Bacillati</taxon>
        <taxon>Bacillota</taxon>
        <taxon>Clostridia</taxon>
        <taxon>Eubacteriales</taxon>
        <taxon>Clostridiaceae</taxon>
        <taxon>Clostridium</taxon>
    </lineage>
</organism>
<evidence type="ECO:0000313" key="10">
    <source>
        <dbReference type="Proteomes" id="UP000191154"/>
    </source>
</evidence>
<dbReference type="PANTHER" id="PTHR34581">
    <property type="entry name" value="PTS SYSTEM N,N'-DIACETYLCHITOBIOSE-SPECIFIC EIIB COMPONENT"/>
    <property type="match status" value="1"/>
</dbReference>
<dbReference type="PROSITE" id="PS51100">
    <property type="entry name" value="PTS_EIIB_TYPE_3"/>
    <property type="match status" value="1"/>
</dbReference>
<sequence length="100" mass="11099">MNIYLVCNAGMSTSILVAKMQEAAKKQNIDVTIEAFSVEILNERVDDADAILLGPQIRHMLPEVEKIVARKCPLSVIDMRDYGLINGENVLKKAIQMINA</sequence>
<keyword evidence="3" id="KW-0762">Sugar transport</keyword>
<evidence type="ECO:0000313" key="9">
    <source>
        <dbReference type="EMBL" id="OOM13769.1"/>
    </source>
</evidence>
<evidence type="ECO:0000256" key="2">
    <source>
        <dbReference type="ARBA" id="ARBA00022553"/>
    </source>
</evidence>
<dbReference type="InterPro" id="IPR013012">
    <property type="entry name" value="PTS_EIIB_3"/>
</dbReference>
<keyword evidence="1" id="KW-0813">Transport</keyword>
<evidence type="ECO:0000256" key="5">
    <source>
        <dbReference type="ARBA" id="ARBA00022683"/>
    </source>
</evidence>
<keyword evidence="5" id="KW-0598">Phosphotransferase system</keyword>
<dbReference type="Proteomes" id="UP000191154">
    <property type="component" value="Unassembled WGS sequence"/>
</dbReference>
<feature type="domain" description="PTS EIIB type-3" evidence="8">
    <location>
        <begin position="1"/>
        <end position="100"/>
    </location>
</feature>
<gene>
    <name evidence="9" type="primary">licB_1</name>
    <name evidence="9" type="ORF">CLOSAC_18550</name>
</gene>
<evidence type="ECO:0000256" key="1">
    <source>
        <dbReference type="ARBA" id="ARBA00022448"/>
    </source>
</evidence>
<dbReference type="AlphaFoldDB" id="A0A1S8NBC3"/>
<dbReference type="EMBL" id="LZYZ01000003">
    <property type="protein sequence ID" value="OOM13769.1"/>
    <property type="molecule type" value="Genomic_DNA"/>
</dbReference>
<evidence type="ECO:0000256" key="3">
    <source>
        <dbReference type="ARBA" id="ARBA00022597"/>
    </source>
</evidence>
<proteinExistence type="predicted"/>
<dbReference type="InterPro" id="IPR003501">
    <property type="entry name" value="PTS_EIIB_2/3"/>
</dbReference>
<evidence type="ECO:0000256" key="6">
    <source>
        <dbReference type="ARBA" id="ARBA00022777"/>
    </source>
</evidence>
<reference evidence="9 10" key="1">
    <citation type="submission" date="2016-05" db="EMBL/GenBank/DDBJ databases">
        <title>Microbial solvent formation.</title>
        <authorList>
            <person name="Poehlein A."/>
            <person name="Montoya Solano J.D."/>
            <person name="Flitsch S."/>
            <person name="Krabben P."/>
            <person name="Duerre P."/>
            <person name="Daniel R."/>
        </authorList>
    </citation>
    <scope>NUCLEOTIDE SEQUENCE [LARGE SCALE GENOMIC DNA]</scope>
    <source>
        <strain evidence="9 10">L1-8</strain>
    </source>
</reference>
<dbReference type="GO" id="GO:0016301">
    <property type="term" value="F:kinase activity"/>
    <property type="evidence" value="ECO:0007669"/>
    <property type="project" value="UniProtKB-KW"/>
</dbReference>
<keyword evidence="2" id="KW-0597">Phosphoprotein</keyword>
<dbReference type="EC" id="2.7.1.191" evidence="9"/>
<dbReference type="Pfam" id="PF02302">
    <property type="entry name" value="PTS_IIB"/>
    <property type="match status" value="1"/>
</dbReference>
<evidence type="ECO:0000259" key="8">
    <source>
        <dbReference type="PROSITE" id="PS51100"/>
    </source>
</evidence>
<feature type="modified residue" description="Phosphocysteine; by EIIA" evidence="7">
    <location>
        <position position="7"/>
    </location>
</feature>
<evidence type="ECO:0000256" key="7">
    <source>
        <dbReference type="PROSITE-ProRule" id="PRU00423"/>
    </source>
</evidence>
<dbReference type="Gene3D" id="3.40.50.2300">
    <property type="match status" value="1"/>
</dbReference>
<dbReference type="PANTHER" id="PTHR34581:SF2">
    <property type="entry name" value="PTS SYSTEM N,N'-DIACETYLCHITOBIOSE-SPECIFIC EIIB COMPONENT"/>
    <property type="match status" value="1"/>
</dbReference>
<dbReference type="GO" id="GO:0008982">
    <property type="term" value="F:protein-N(PI)-phosphohistidine-sugar phosphotransferase activity"/>
    <property type="evidence" value="ECO:0007669"/>
    <property type="project" value="InterPro"/>
</dbReference>
<dbReference type="SUPFAM" id="SSF52794">
    <property type="entry name" value="PTS system IIB component-like"/>
    <property type="match status" value="1"/>
</dbReference>
<comment type="caution">
    <text evidence="9">The sequence shown here is derived from an EMBL/GenBank/DDBJ whole genome shotgun (WGS) entry which is preliminary data.</text>
</comment>
<keyword evidence="4 9" id="KW-0808">Transferase</keyword>
<keyword evidence="6" id="KW-0418">Kinase</keyword>
<dbReference type="InterPro" id="IPR036095">
    <property type="entry name" value="PTS_EIIB-like_sf"/>
</dbReference>
<dbReference type="CDD" id="cd05564">
    <property type="entry name" value="PTS_IIB_chitobiose_lichenan"/>
    <property type="match status" value="1"/>
</dbReference>